<sequence length="114" mass="12881">MSDAARQAHKANKEDELGITISIRNMNHNEMESFSGAAADTLSDIVLDSPTGPMMRGIHKYADTMFNSYQLKFFLEELDSANPRSDSERELFSILRRASESAIRQQGYLWFSGD</sequence>
<evidence type="ECO:0000313" key="2">
    <source>
        <dbReference type="Proteomes" id="UP001602089"/>
    </source>
</evidence>
<reference evidence="1 2" key="1">
    <citation type="submission" date="2024-10" db="EMBL/GenBank/DDBJ databases">
        <title>The Natural Products Discovery Center: Release of the First 8490 Sequenced Strains for Exploring Actinobacteria Biosynthetic Diversity.</title>
        <authorList>
            <person name="Kalkreuter E."/>
            <person name="Kautsar S.A."/>
            <person name="Yang D."/>
            <person name="Bader C.D."/>
            <person name="Teijaro C.N."/>
            <person name="Fluegel L."/>
            <person name="Davis C.M."/>
            <person name="Simpson J.R."/>
            <person name="Lauterbach L."/>
            <person name="Steele A.D."/>
            <person name="Gui C."/>
            <person name="Meng S."/>
            <person name="Li G."/>
            <person name="Viehrig K."/>
            <person name="Ye F."/>
            <person name="Su P."/>
            <person name="Kiefer A.F."/>
            <person name="Nichols A."/>
            <person name="Cepeda A.J."/>
            <person name="Yan W."/>
            <person name="Fan B."/>
            <person name="Jiang Y."/>
            <person name="Adhikari A."/>
            <person name="Zheng C.-J."/>
            <person name="Schuster L."/>
            <person name="Cowan T.M."/>
            <person name="Smanski M.J."/>
            <person name="Chevrette M.G."/>
            <person name="De Carvalho L.P.S."/>
            <person name="Shen B."/>
        </authorList>
    </citation>
    <scope>NUCLEOTIDE SEQUENCE [LARGE SCALE GENOMIC DNA]</scope>
    <source>
        <strain evidence="1 2">NPDC001867</strain>
    </source>
</reference>
<name>A0ABW6TDE7_9NOCA</name>
<keyword evidence="2" id="KW-1185">Reference proteome</keyword>
<protein>
    <submittedName>
        <fullName evidence="1">Uncharacterized protein</fullName>
    </submittedName>
</protein>
<dbReference type="EMBL" id="JBIATK010000004">
    <property type="protein sequence ID" value="MFF4023902.1"/>
    <property type="molecule type" value="Genomic_DNA"/>
</dbReference>
<organism evidence="1 2">
    <name type="scientific">Nocardia elegans</name>
    <dbReference type="NCBI Taxonomy" id="300029"/>
    <lineage>
        <taxon>Bacteria</taxon>
        <taxon>Bacillati</taxon>
        <taxon>Actinomycetota</taxon>
        <taxon>Actinomycetes</taxon>
        <taxon>Mycobacteriales</taxon>
        <taxon>Nocardiaceae</taxon>
        <taxon>Nocardia</taxon>
    </lineage>
</organism>
<gene>
    <name evidence="1" type="ORF">ACFYY5_13770</name>
</gene>
<proteinExistence type="predicted"/>
<evidence type="ECO:0000313" key="1">
    <source>
        <dbReference type="EMBL" id="MFF4023902.1"/>
    </source>
</evidence>
<dbReference type="RefSeq" id="WP_228816292.1">
    <property type="nucleotide sequence ID" value="NZ_JADLPS010000001.1"/>
</dbReference>
<comment type="caution">
    <text evidence="1">The sequence shown here is derived from an EMBL/GenBank/DDBJ whole genome shotgun (WGS) entry which is preliminary data.</text>
</comment>
<dbReference type="Proteomes" id="UP001602089">
    <property type="component" value="Unassembled WGS sequence"/>
</dbReference>
<accession>A0ABW6TDE7</accession>